<dbReference type="AlphaFoldDB" id="A0A843YHG1"/>
<evidence type="ECO:0000256" key="2">
    <source>
        <dbReference type="SAM" id="Phobius"/>
    </source>
</evidence>
<dbReference type="RefSeq" id="WP_153215793.1">
    <property type="nucleotide sequence ID" value="NZ_WIBF01000005.1"/>
</dbReference>
<feature type="transmembrane region" description="Helical" evidence="2">
    <location>
        <begin position="41"/>
        <end position="61"/>
    </location>
</feature>
<evidence type="ECO:0008006" key="5">
    <source>
        <dbReference type="Google" id="ProtNLM"/>
    </source>
</evidence>
<feature type="region of interest" description="Disordered" evidence="1">
    <location>
        <begin position="183"/>
        <end position="203"/>
    </location>
</feature>
<dbReference type="InterPro" id="IPR027417">
    <property type="entry name" value="P-loop_NTPase"/>
</dbReference>
<accession>A0A843YHG1</accession>
<dbReference type="Proteomes" id="UP000444174">
    <property type="component" value="Unassembled WGS sequence"/>
</dbReference>
<protein>
    <recommendedName>
        <fullName evidence="5">Protein ImuA</fullName>
    </recommendedName>
</protein>
<dbReference type="SUPFAM" id="SSF52540">
    <property type="entry name" value="P-loop containing nucleoside triphosphate hydrolases"/>
    <property type="match status" value="1"/>
</dbReference>
<organism evidence="3 4">
    <name type="scientific">Tritonibacter litoralis</name>
    <dbReference type="NCBI Taxonomy" id="2662264"/>
    <lineage>
        <taxon>Bacteria</taxon>
        <taxon>Pseudomonadati</taxon>
        <taxon>Pseudomonadota</taxon>
        <taxon>Alphaproteobacteria</taxon>
        <taxon>Rhodobacterales</taxon>
        <taxon>Paracoccaceae</taxon>
        <taxon>Tritonibacter</taxon>
    </lineage>
</organism>
<keyword evidence="2" id="KW-0472">Membrane</keyword>
<keyword evidence="2" id="KW-0812">Transmembrane</keyword>
<name>A0A843YHG1_9RHOB</name>
<evidence type="ECO:0000313" key="3">
    <source>
        <dbReference type="EMBL" id="MQQ08854.1"/>
    </source>
</evidence>
<dbReference type="Gene3D" id="3.40.50.300">
    <property type="entry name" value="P-loop containing nucleotide triphosphate hydrolases"/>
    <property type="match status" value="1"/>
</dbReference>
<proteinExistence type="predicted"/>
<evidence type="ECO:0000256" key="1">
    <source>
        <dbReference type="SAM" id="MobiDB-lite"/>
    </source>
</evidence>
<sequence length="203" mass="22326">MTTHLLSRKAHRPANGLRLSDDILLPRARAHEVCGPARWSFALWVASAIAGPILWIVPAWFRDQLNPDGVSRFTDPARFLFVRPTRGEDLLWCVEESLRSGAAALVVCELPAPPAMTPVRRLHLAAEEGSTQGPAPMALLLTPDQGGAPGIETRWHMAPAHTPTAARWRLERLRARTQPPKSWLLQSATGPTPLEVIPNVQDT</sequence>
<keyword evidence="2" id="KW-1133">Transmembrane helix</keyword>
<comment type="caution">
    <text evidence="3">The sequence shown here is derived from an EMBL/GenBank/DDBJ whole genome shotgun (WGS) entry which is preliminary data.</text>
</comment>
<dbReference type="EMBL" id="WIBF01000005">
    <property type="protein sequence ID" value="MQQ08854.1"/>
    <property type="molecule type" value="Genomic_DNA"/>
</dbReference>
<keyword evidence="4" id="KW-1185">Reference proteome</keyword>
<evidence type="ECO:0000313" key="4">
    <source>
        <dbReference type="Proteomes" id="UP000444174"/>
    </source>
</evidence>
<gene>
    <name evidence="3" type="ORF">GFB49_10340</name>
</gene>
<reference evidence="3 4" key="1">
    <citation type="submission" date="2019-10" db="EMBL/GenBank/DDBJ databases">
        <title>Epibacterium sp. nov., isolated from seawater.</title>
        <authorList>
            <person name="Zhang X."/>
            <person name="Li N."/>
        </authorList>
    </citation>
    <scope>NUCLEOTIDE SEQUENCE [LARGE SCALE GENOMIC DNA]</scope>
    <source>
        <strain evidence="3 4">SM1979</strain>
    </source>
</reference>